<keyword evidence="2" id="KW-1185">Reference proteome</keyword>
<gene>
    <name evidence="1" type="ORF">PsorP6_012804</name>
</gene>
<protein>
    <submittedName>
        <fullName evidence="1">Uncharacterized protein</fullName>
    </submittedName>
</protein>
<name>A0ACC0WEZ5_9STRA</name>
<sequence>MTQLFNVILKRLEYFYHSQRYSTRVRDLHCRIMKLTYLVVAATLATTSVLADDTPNLRALAPDETAPNGDNEVNALLAANAPMGDDEDGGWGHRGWGWGRPGWGRPGWGRPGWGWGRPGGRW</sequence>
<accession>A0ACC0WEZ5</accession>
<evidence type="ECO:0000313" key="2">
    <source>
        <dbReference type="Proteomes" id="UP001163321"/>
    </source>
</evidence>
<proteinExistence type="predicted"/>
<dbReference type="Proteomes" id="UP001163321">
    <property type="component" value="Chromosome 13"/>
</dbReference>
<reference evidence="1 2" key="1">
    <citation type="journal article" date="2022" name="bioRxiv">
        <title>The genome of the oomycete Peronosclerospora sorghi, a cosmopolitan pathogen of maize and sorghum, is inflated with dispersed pseudogenes.</title>
        <authorList>
            <person name="Fletcher K."/>
            <person name="Martin F."/>
            <person name="Isakeit T."/>
            <person name="Cavanaugh K."/>
            <person name="Magill C."/>
            <person name="Michelmore R."/>
        </authorList>
    </citation>
    <scope>NUCLEOTIDE SEQUENCE [LARGE SCALE GENOMIC DNA]</scope>
    <source>
        <strain evidence="1">P6</strain>
    </source>
</reference>
<comment type="caution">
    <text evidence="1">The sequence shown here is derived from an EMBL/GenBank/DDBJ whole genome shotgun (WGS) entry which is preliminary data.</text>
</comment>
<dbReference type="EMBL" id="CM047592">
    <property type="protein sequence ID" value="KAI9917324.1"/>
    <property type="molecule type" value="Genomic_DNA"/>
</dbReference>
<evidence type="ECO:0000313" key="1">
    <source>
        <dbReference type="EMBL" id="KAI9917324.1"/>
    </source>
</evidence>
<organism evidence="1 2">
    <name type="scientific">Peronosclerospora sorghi</name>
    <dbReference type="NCBI Taxonomy" id="230839"/>
    <lineage>
        <taxon>Eukaryota</taxon>
        <taxon>Sar</taxon>
        <taxon>Stramenopiles</taxon>
        <taxon>Oomycota</taxon>
        <taxon>Peronosporomycetes</taxon>
        <taxon>Peronosporales</taxon>
        <taxon>Peronosporaceae</taxon>
        <taxon>Peronosclerospora</taxon>
    </lineage>
</organism>